<dbReference type="RefSeq" id="WP_161693323.1">
    <property type="nucleotide sequence ID" value="NZ_JAAAMU010000001.1"/>
</dbReference>
<dbReference type="InterPro" id="IPR017853">
    <property type="entry name" value="GH"/>
</dbReference>
<dbReference type="InterPro" id="IPR001119">
    <property type="entry name" value="SLH_dom"/>
</dbReference>
<dbReference type="SUPFAM" id="SSF51445">
    <property type="entry name" value="(Trans)glycosidases"/>
    <property type="match status" value="1"/>
</dbReference>
<dbReference type="Pfam" id="PF06452">
    <property type="entry name" value="CBM9_1"/>
    <property type="match status" value="1"/>
</dbReference>
<feature type="compositionally biased region" description="Gly residues" evidence="3">
    <location>
        <begin position="1255"/>
        <end position="1279"/>
    </location>
</feature>
<dbReference type="Gene3D" id="3.20.20.80">
    <property type="entry name" value="Glycosidases"/>
    <property type="match status" value="1"/>
</dbReference>
<dbReference type="OrthoDB" id="9760450at2"/>
<dbReference type="InterPro" id="IPR003305">
    <property type="entry name" value="CenC_carb-bd"/>
</dbReference>
<dbReference type="PROSITE" id="PS51272">
    <property type="entry name" value="SLH"/>
    <property type="match status" value="3"/>
</dbReference>
<dbReference type="EMBL" id="JAAAMU010000001">
    <property type="protein sequence ID" value="NBC67486.1"/>
    <property type="molecule type" value="Genomic_DNA"/>
</dbReference>
<dbReference type="GO" id="GO:0004553">
    <property type="term" value="F:hydrolase activity, hydrolyzing O-glycosyl compounds"/>
    <property type="evidence" value="ECO:0007669"/>
    <property type="project" value="InterPro"/>
</dbReference>
<proteinExistence type="inferred from homology"/>
<evidence type="ECO:0000256" key="3">
    <source>
        <dbReference type="SAM" id="MobiDB-lite"/>
    </source>
</evidence>
<organism evidence="6 7">
    <name type="scientific">Paenibacillus sacheonensis</name>
    <dbReference type="NCBI Taxonomy" id="742054"/>
    <lineage>
        <taxon>Bacteria</taxon>
        <taxon>Bacillati</taxon>
        <taxon>Bacillota</taxon>
        <taxon>Bacilli</taxon>
        <taxon>Bacillales</taxon>
        <taxon>Paenibacillaceae</taxon>
        <taxon>Paenibacillus</taxon>
    </lineage>
</organism>
<keyword evidence="7" id="KW-1185">Reference proteome</keyword>
<name>A0A7X5BWP2_9BACL</name>
<evidence type="ECO:0000259" key="5">
    <source>
        <dbReference type="PROSITE" id="PS51272"/>
    </source>
</evidence>
<evidence type="ECO:0000313" key="6">
    <source>
        <dbReference type="EMBL" id="NBC67486.1"/>
    </source>
</evidence>
<keyword evidence="2" id="KW-0378">Hydrolase</keyword>
<dbReference type="Gene3D" id="2.60.40.1190">
    <property type="match status" value="1"/>
</dbReference>
<accession>A0A7X5BWP2</accession>
<dbReference type="GO" id="GO:0016052">
    <property type="term" value="P:carbohydrate catabolic process"/>
    <property type="evidence" value="ECO:0007669"/>
    <property type="project" value="InterPro"/>
</dbReference>
<evidence type="ECO:0000256" key="4">
    <source>
        <dbReference type="SAM" id="SignalP"/>
    </source>
</evidence>
<comment type="caution">
    <text evidence="6">The sequence shown here is derived from an EMBL/GenBank/DDBJ whole genome shotgun (WGS) entry which is preliminary data.</text>
</comment>
<dbReference type="Pfam" id="PF02018">
    <property type="entry name" value="CBM_4_9"/>
    <property type="match status" value="1"/>
</dbReference>
<feature type="domain" description="SLH" evidence="5">
    <location>
        <begin position="1481"/>
        <end position="1544"/>
    </location>
</feature>
<keyword evidence="4" id="KW-0732">Signal</keyword>
<dbReference type="Proteomes" id="UP000558113">
    <property type="component" value="Unassembled WGS sequence"/>
</dbReference>
<feature type="region of interest" description="Disordered" evidence="3">
    <location>
        <begin position="1252"/>
        <end position="1297"/>
    </location>
</feature>
<gene>
    <name evidence="6" type="ORF">GT003_00570</name>
</gene>
<evidence type="ECO:0000313" key="7">
    <source>
        <dbReference type="Proteomes" id="UP000558113"/>
    </source>
</evidence>
<dbReference type="SUPFAM" id="SSF49785">
    <property type="entry name" value="Galactose-binding domain-like"/>
    <property type="match status" value="2"/>
</dbReference>
<sequence length="1670" mass="176186">MKRTNSRTTKLAAVLAVAAMLASTAAGGLRPAYADAADNDNVLKITQGAGVISHGWNKDDLIPGHTYAYSFEAMGTGTTNAFVQYNWEWDKSLSYTDLAGSRTEIDPSATWKTYTGEFTAPAAPSGGEDFYFGAATDGSVFVDNVVITDTGAEQGGTFFADDFTSGLDGWYTEQADLFSVVPKSEAVGPAPTVQDNDALKVAVGSGNMSWGSNKFAANATYTYSFEAMGSGTADIRLQTDEKWDTPWSTVTGTDITVGPSTGWTTYTATFTTPANQPTDAGYYLFLNAASAGPVYINNLTVTDEEGKPIFAEGFENLPDKPAIGKGHDSWYTGTNGIFTVVPVGEAAGSSSKALKIASGSGNVTASLGALAAGHTYTLSLEGIGYSSADFNVENKSWATLSQLSVAASDTWKDDSVTFVVPDDDQNDYTLVVNTASSREMYADNVVITDITDANAPKVQFQEDFEQVAGEPALGKGGEKWYTATDGTLFTVVPRIQASGVDPNASAIVDKYGQIIASPYTPNDSHPHAKVTSDDELAAVPAQNEAYFGSLTPPTNRDTYGGLTGSKETFDFEATGFFYTDHADVDNDGTPEAVMVDPLGNLYFQLGATVTDPNETYADLTGIKSEYDQLPAYDPDSKAWRGENTFSPYVYNIEQQTGEPFDVDAWREDQIHNEKQLGFNSLGMWSGEASTTTPYFEVLDGVMGQTPHIGSSRLFDVFSPDWQSRLDAAYGAAVSGHADDPMLIGYMFENELPYDSFNGTLLGSSAVGSGTRNELAAWMSGQYDGDIDAFNAAWGTNFASFDDLKSGTLKLNTTAASTDINNFTKHYLETEYHTIYETGKSHDPQHMQLGDRWFAGSLRNAALAQDLAEATAGNVDAITYNYYTNSLDTNWLKQIYAWSGNTPIILSEWHYSDTSVLPNGSQPVSSPTAQGQMYSDYLENAIATGVVVGSDWFTWLDQAPTGRYFNGPNNGESGAYGFVDVTNRPVVAFDEYAKQTHYNVYDLLSGSIEPYAAPNRSAATDRDTHKALAAPQTDAAPVIGDFADWSDFSATAALTAIDQVSGPAIPDPNVSAKMSIAWDDENFYYQARVTSGNDRIANGGVSGNGADMWNGDGVELYFGPQDVDATPGSMLGTDSQLLLGVNKNADSSVSAAAYWVNGPSFADQTPVNVKAELAPDGKGWILEAAIPLSAIGLPADAFGTDGSLAIGTPMRYDMGFDLSGAGGTRYSQYAWNGNDSDSKNRNPWGKLSFAAQAEEGGNGTGGNNGNNNGSGTGTGSGTDIGSGIIKPTAPVLNPASGEATADVPASAFAQLPSSADKVRIQVPKIEGATGYVVNLPADVLSAAERNRMIIVETGAGTITIPATMLRGIDLHGAATVAIVIAQAETSKLGDELKASIGDRPVIDVSLRANGKELPWSNPAAPVTVAVPYKPAADEAANSGHITVWHIGADGRPEPVVHAAYDAVSGTVGFQTTHFSTYAVVYVEKHFGDLGRYGWAKDAIETLASKGAIEGVSAAAFAPSANITRADYVLLLARTLGLSEAAASNANAAGDGNFADVKPGSYYYEAVGAAKALGIAIGSGGNSFHPQASITRQEMMTLTARALTKLGKLNASGGTNPLDRFADRADVSGYAAGGVSALLDAGLIQGADGKLNPLAEATRAEAAVFLYNAFRL</sequence>
<feature type="chain" id="PRO_5038648431" description="SLH domain-containing protein" evidence="4">
    <location>
        <begin position="26"/>
        <end position="1670"/>
    </location>
</feature>
<feature type="signal peptide" evidence="4">
    <location>
        <begin position="1"/>
        <end position="25"/>
    </location>
</feature>
<dbReference type="InterPro" id="IPR008979">
    <property type="entry name" value="Galactose-bd-like_sf"/>
</dbReference>
<dbReference type="GO" id="GO:0030246">
    <property type="term" value="F:carbohydrate binding"/>
    <property type="evidence" value="ECO:0007669"/>
    <property type="project" value="InterPro"/>
</dbReference>
<dbReference type="InterPro" id="IPR010502">
    <property type="entry name" value="Carb-bd_dom_fam9"/>
</dbReference>
<evidence type="ECO:0000256" key="2">
    <source>
        <dbReference type="ARBA" id="ARBA00022801"/>
    </source>
</evidence>
<dbReference type="Pfam" id="PF00395">
    <property type="entry name" value="SLH"/>
    <property type="match status" value="3"/>
</dbReference>
<dbReference type="Gene3D" id="2.60.120.260">
    <property type="entry name" value="Galactose-binding domain-like"/>
    <property type="match status" value="3"/>
</dbReference>
<evidence type="ECO:0000256" key="1">
    <source>
        <dbReference type="ARBA" id="ARBA00007495"/>
    </source>
</evidence>
<feature type="domain" description="SLH" evidence="5">
    <location>
        <begin position="1616"/>
        <end position="1670"/>
    </location>
</feature>
<reference evidence="6 7" key="1">
    <citation type="submission" date="2020-01" db="EMBL/GenBank/DDBJ databases">
        <title>Paenibacillus soybeanensis sp. nov. isolated from the nodules of soybean (Glycine max(L.) Merr).</title>
        <authorList>
            <person name="Wang H."/>
        </authorList>
    </citation>
    <scope>NUCLEOTIDE SEQUENCE [LARGE SCALE GENOMIC DNA]</scope>
    <source>
        <strain evidence="6 7">DSM 23054</strain>
    </source>
</reference>
<feature type="domain" description="SLH" evidence="5">
    <location>
        <begin position="1548"/>
        <end position="1611"/>
    </location>
</feature>
<dbReference type="SUPFAM" id="SSF49344">
    <property type="entry name" value="CBD9-like"/>
    <property type="match status" value="1"/>
</dbReference>
<protein>
    <recommendedName>
        <fullName evidence="5">SLH domain-containing protein</fullName>
    </recommendedName>
</protein>
<comment type="similarity">
    <text evidence="1">Belongs to the glycosyl hydrolase 10 (cellulase F) family.</text>
</comment>